<proteinExistence type="predicted"/>
<dbReference type="Pfam" id="PF07534">
    <property type="entry name" value="TLD"/>
    <property type="match status" value="1"/>
</dbReference>
<evidence type="ECO:0000256" key="1">
    <source>
        <dbReference type="SAM" id="Phobius"/>
    </source>
</evidence>
<dbReference type="AlphaFoldDB" id="A0A8J6E4C0"/>
<feature type="domain" description="TLDc" evidence="2">
    <location>
        <begin position="400"/>
        <end position="573"/>
    </location>
</feature>
<dbReference type="SMART" id="SM00584">
    <property type="entry name" value="TLDc"/>
    <property type="match status" value="1"/>
</dbReference>
<sequence length="582" mass="63738">MHGAQTSGSTLETIVETQTTAIVQIPCFYCLGMKKIRGTLSLLHYVLQFEPADDDSYVIAEDLASCSGQGHFKYTVSIKPSRIRHSALTTHLPFNSRASKMEELESVSKSIAARYHRRRSLEKQQAFPIHRTASRHSLDYVRDRAWSGAGVVEHQPLLPRHYLLLSFRTRDMAAKKKKVIRGHAYFMADAALLLGLYSALIATVVASKRYDRQLIEQRRRAGRALIPPADGVSPPSADETVISLFDRANLHQPIPVADDDRTALAGELARSRDGLQQVRSHYQLPPVAPRKKEGTRYDYPSDVTVDSFASSDEEAGIRMRASAATLREGGLSPRGRAGAVLAIGRHPAEIRDRRGKEKLTPVFAPVDNDATTVVLEHNVEQTIPSLGPAPSVPMTPNRPAIMTSTAFQTVLNAAPRVFTAAPANLLYSDQTHGRSLATLYRNCEGFDATVLCIETELGGVIGAFVTSEWRPHQHRTYYGTGESFVFRAKGKQCTLFPWSGANNSFQLCCNDILAIGGGGPGLGAAIHLTSDLVKGESNQCPTFGSPCLSHTVIDTDRTHGEFAVASIEVWGFRRKTGRLLAV</sequence>
<organism evidence="3 4">
    <name type="scientific">Carpediemonas membranifera</name>
    <dbReference type="NCBI Taxonomy" id="201153"/>
    <lineage>
        <taxon>Eukaryota</taxon>
        <taxon>Metamonada</taxon>
        <taxon>Carpediemonas-like organisms</taxon>
        <taxon>Carpediemonas</taxon>
    </lineage>
</organism>
<keyword evidence="1" id="KW-1133">Transmembrane helix</keyword>
<feature type="transmembrane region" description="Helical" evidence="1">
    <location>
        <begin position="184"/>
        <end position="206"/>
    </location>
</feature>
<dbReference type="PROSITE" id="PS51886">
    <property type="entry name" value="TLDC"/>
    <property type="match status" value="1"/>
</dbReference>
<dbReference type="Proteomes" id="UP000717585">
    <property type="component" value="Unassembled WGS sequence"/>
</dbReference>
<gene>
    <name evidence="3" type="ORF">J8273_1364</name>
</gene>
<keyword evidence="1" id="KW-0812">Transmembrane</keyword>
<evidence type="ECO:0000259" key="2">
    <source>
        <dbReference type="PROSITE" id="PS51886"/>
    </source>
</evidence>
<evidence type="ECO:0000313" key="4">
    <source>
        <dbReference type="Proteomes" id="UP000717585"/>
    </source>
</evidence>
<comment type="caution">
    <text evidence="3">The sequence shown here is derived from an EMBL/GenBank/DDBJ whole genome shotgun (WGS) entry which is preliminary data.</text>
</comment>
<keyword evidence="4" id="KW-1185">Reference proteome</keyword>
<protein>
    <recommendedName>
        <fullName evidence="2">TLDc domain-containing protein</fullName>
    </recommendedName>
</protein>
<evidence type="ECO:0000313" key="3">
    <source>
        <dbReference type="EMBL" id="KAG9397013.1"/>
    </source>
</evidence>
<accession>A0A8J6E4C0</accession>
<reference evidence="3" key="1">
    <citation type="submission" date="2021-05" db="EMBL/GenBank/DDBJ databases">
        <title>A free-living protist that lacks canonical eukaryotic 1 DNA replication and segregation systems.</title>
        <authorList>
            <person name="Salas-Leiva D.E."/>
            <person name="Tromer E.C."/>
            <person name="Curtis B.A."/>
            <person name="Jerlstrom-Hultqvist J."/>
            <person name="Kolisko M."/>
            <person name="Yi Z."/>
            <person name="Salas-Leiva J.S."/>
            <person name="Gallot-Lavallee L."/>
            <person name="Kops G.J.P.L."/>
            <person name="Archibald J.M."/>
            <person name="Simpson A.G.B."/>
            <person name="Roger A.J."/>
        </authorList>
    </citation>
    <scope>NUCLEOTIDE SEQUENCE</scope>
    <source>
        <strain evidence="3">BICM</strain>
    </source>
</reference>
<keyword evidence="1" id="KW-0472">Membrane</keyword>
<dbReference type="OrthoDB" id="26679at2759"/>
<dbReference type="PANTHER" id="PTHR23354">
    <property type="entry name" value="NUCLEOLAR PROTEIN 7/ESTROGEN RECEPTOR COACTIVATOR-RELATED"/>
    <property type="match status" value="1"/>
</dbReference>
<dbReference type="InterPro" id="IPR006571">
    <property type="entry name" value="TLDc_dom"/>
</dbReference>
<dbReference type="EMBL" id="JAHDYR010000004">
    <property type="protein sequence ID" value="KAG9397013.1"/>
    <property type="molecule type" value="Genomic_DNA"/>
</dbReference>
<name>A0A8J6E4C0_9EUKA</name>